<dbReference type="EMBL" id="JAFBMS010000374">
    <property type="protein sequence ID" value="KAG9331174.1"/>
    <property type="molecule type" value="Genomic_DNA"/>
</dbReference>
<dbReference type="AlphaFoldDB" id="A0A8T2MSY4"/>
<dbReference type="Proteomes" id="UP000824540">
    <property type="component" value="Unassembled WGS sequence"/>
</dbReference>
<name>A0A8T2MSY4_9TELE</name>
<organism evidence="1 2">
    <name type="scientific">Albula glossodonta</name>
    <name type="common">roundjaw bonefish</name>
    <dbReference type="NCBI Taxonomy" id="121402"/>
    <lineage>
        <taxon>Eukaryota</taxon>
        <taxon>Metazoa</taxon>
        <taxon>Chordata</taxon>
        <taxon>Craniata</taxon>
        <taxon>Vertebrata</taxon>
        <taxon>Euteleostomi</taxon>
        <taxon>Actinopterygii</taxon>
        <taxon>Neopterygii</taxon>
        <taxon>Teleostei</taxon>
        <taxon>Albuliformes</taxon>
        <taxon>Albulidae</taxon>
        <taxon>Albula</taxon>
    </lineage>
</organism>
<evidence type="ECO:0000313" key="2">
    <source>
        <dbReference type="Proteomes" id="UP000824540"/>
    </source>
</evidence>
<comment type="caution">
    <text evidence="1">The sequence shown here is derived from an EMBL/GenBank/DDBJ whole genome shotgun (WGS) entry which is preliminary data.</text>
</comment>
<protein>
    <submittedName>
        <fullName evidence="1">Uncharacterized protein</fullName>
    </submittedName>
</protein>
<proteinExistence type="predicted"/>
<evidence type="ECO:0000313" key="1">
    <source>
        <dbReference type="EMBL" id="KAG9331174.1"/>
    </source>
</evidence>
<keyword evidence="2" id="KW-1185">Reference proteome</keyword>
<reference evidence="1" key="1">
    <citation type="thesis" date="2021" institute="BYU ScholarsArchive" country="Provo, UT, USA">
        <title>Applications of and Algorithms for Genome Assembly and Genomic Analyses with an Emphasis on Marine Teleosts.</title>
        <authorList>
            <person name="Pickett B.D."/>
        </authorList>
    </citation>
    <scope>NUCLEOTIDE SEQUENCE</scope>
    <source>
        <strain evidence="1">HI-2016</strain>
    </source>
</reference>
<gene>
    <name evidence="1" type="ORF">JZ751_019927</name>
</gene>
<accession>A0A8T2MSY4</accession>
<sequence>MLGFDAISSVGSSLEVRGSLTASLLQTARVALEIHLLQVSWGVGVVRAQQVYLLQGWQCPECPLEGGRETLAETWGRRCVAVSDPVARNTPRPRLCMAQESWCSSGGGDTEDGDEAEHMDKDDWLKCHELFVVQCRWGLGDL</sequence>